<dbReference type="Pfam" id="PF03928">
    <property type="entry name" value="HbpS-like"/>
    <property type="match status" value="1"/>
</dbReference>
<dbReference type="PANTHER" id="PTHR34309:SF1">
    <property type="entry name" value="PROTEIN GLCG"/>
    <property type="match status" value="1"/>
</dbReference>
<dbReference type="InterPro" id="IPR052517">
    <property type="entry name" value="GlcG_carb_metab_protein"/>
</dbReference>
<dbReference type="InterPro" id="IPR005624">
    <property type="entry name" value="PduO/GlcC-like"/>
</dbReference>
<dbReference type="SUPFAM" id="SSF143744">
    <property type="entry name" value="GlcG-like"/>
    <property type="match status" value="1"/>
</dbReference>
<proteinExistence type="predicted"/>
<evidence type="ECO:0000313" key="2">
    <source>
        <dbReference type="Proteomes" id="UP000000366"/>
    </source>
</evidence>
<dbReference type="Gene3D" id="3.30.450.150">
    <property type="entry name" value="Haem-degrading domain"/>
    <property type="match status" value="1"/>
</dbReference>
<dbReference type="EMBL" id="CP000555">
    <property type="protein sequence ID" value="ABM95232.1"/>
    <property type="molecule type" value="Genomic_DNA"/>
</dbReference>
<dbReference type="HOGENOM" id="CLU_103773_2_2_4"/>
<reference evidence="1 2" key="1">
    <citation type="journal article" date="2007" name="J. Bacteriol.">
        <title>Whole-genome analysis of the methyl tert-butyl ether-degrading beta-proteobacterium Methylibium petroleiphilum PM1.</title>
        <authorList>
            <person name="Kane S.R."/>
            <person name="Chakicherla A.Y."/>
            <person name="Chain P.S.G."/>
            <person name="Schmidt R."/>
            <person name="Shin M.W."/>
            <person name="Legler T.C."/>
            <person name="Scow K.M."/>
            <person name="Larimer F.W."/>
            <person name="Lucas S.M."/>
            <person name="Richardson P.M."/>
            <person name="Hristova K.R."/>
        </authorList>
    </citation>
    <scope>NUCLEOTIDE SEQUENCE [LARGE SCALE GENOMIC DNA]</scope>
    <source>
        <strain evidence="2">ATCC BAA-1232 / LMG 22953 / PM1</strain>
    </source>
</reference>
<protein>
    <recommendedName>
        <fullName evidence="3">Cobalamin adenosyltransferase</fullName>
    </recommendedName>
</protein>
<evidence type="ECO:0008006" key="3">
    <source>
        <dbReference type="Google" id="ProtNLM"/>
    </source>
</evidence>
<dbReference type="Proteomes" id="UP000000366">
    <property type="component" value="Chromosome"/>
</dbReference>
<gene>
    <name evidence="1" type="ordered locus">Mpe_A2276</name>
</gene>
<name>A2SI43_METPP</name>
<evidence type="ECO:0000313" key="1">
    <source>
        <dbReference type="EMBL" id="ABM95232.1"/>
    </source>
</evidence>
<organism evidence="1 2">
    <name type="scientific">Methylibium petroleiphilum (strain ATCC BAA-1232 / LMG 22953 / PM1)</name>
    <dbReference type="NCBI Taxonomy" id="420662"/>
    <lineage>
        <taxon>Bacteria</taxon>
        <taxon>Pseudomonadati</taxon>
        <taxon>Pseudomonadota</taxon>
        <taxon>Betaproteobacteria</taxon>
        <taxon>Burkholderiales</taxon>
        <taxon>Sphaerotilaceae</taxon>
        <taxon>Methylibium</taxon>
    </lineage>
</organism>
<dbReference type="eggNOG" id="COG3193">
    <property type="taxonomic scope" value="Bacteria"/>
</dbReference>
<dbReference type="KEGG" id="mpt:Mpe_A2276"/>
<dbReference type="PANTHER" id="PTHR34309">
    <property type="entry name" value="SLR1406 PROTEIN"/>
    <property type="match status" value="1"/>
</dbReference>
<keyword evidence="2" id="KW-1185">Reference proteome</keyword>
<accession>A2SI43</accession>
<dbReference type="InterPro" id="IPR038084">
    <property type="entry name" value="PduO/GlcC-like_sf"/>
</dbReference>
<dbReference type="STRING" id="420662.Mpe_A2276"/>
<sequence>MANRSVGRPDRPNDRLTEMTSSTVPLRNLSSEAAHAAVAAAVAHARGLGIRVNAAAVDVSGVLLAFLRMDGAFLHSGGIAIDKAYTAASFGFPTEGWGPVLEGDASLKAGLPAVPRLVVFGGGVPAFEGAQRVGALGVSGGTAEQDAACARAGLAAIGLVAQAS</sequence>
<dbReference type="AlphaFoldDB" id="A2SI43"/>